<dbReference type="Proteomes" id="UP001222027">
    <property type="component" value="Unassembled WGS sequence"/>
</dbReference>
<protein>
    <recommendedName>
        <fullName evidence="4">Tify domain-containing protein</fullName>
    </recommendedName>
</protein>
<evidence type="ECO:0000256" key="1">
    <source>
        <dbReference type="SAM" id="MobiDB-lite"/>
    </source>
</evidence>
<evidence type="ECO:0008006" key="4">
    <source>
        <dbReference type="Google" id="ProtNLM"/>
    </source>
</evidence>
<accession>A0AAV8Q9P0</accession>
<evidence type="ECO:0000313" key="2">
    <source>
        <dbReference type="EMBL" id="KAJ8471727.1"/>
    </source>
</evidence>
<dbReference type="EMBL" id="JAQQAF010000007">
    <property type="protein sequence ID" value="KAJ8471727.1"/>
    <property type="molecule type" value="Genomic_DNA"/>
</dbReference>
<organism evidence="2 3">
    <name type="scientific">Ensete ventricosum</name>
    <name type="common">Abyssinian banana</name>
    <name type="synonym">Musa ensete</name>
    <dbReference type="NCBI Taxonomy" id="4639"/>
    <lineage>
        <taxon>Eukaryota</taxon>
        <taxon>Viridiplantae</taxon>
        <taxon>Streptophyta</taxon>
        <taxon>Embryophyta</taxon>
        <taxon>Tracheophyta</taxon>
        <taxon>Spermatophyta</taxon>
        <taxon>Magnoliopsida</taxon>
        <taxon>Liliopsida</taxon>
        <taxon>Zingiberales</taxon>
        <taxon>Musaceae</taxon>
        <taxon>Ensete</taxon>
    </lineage>
</organism>
<sequence length="77" mass="8301">MEDALEAQITVDTGGEAEVEVESPVVKCEESNSNSNRQQVVVVLNSAVRMPAMPNAVTPTQLTIFYDGDLFSENSVV</sequence>
<comment type="caution">
    <text evidence="2">The sequence shown here is derived from an EMBL/GenBank/DDBJ whole genome shotgun (WGS) entry which is preliminary data.</text>
</comment>
<evidence type="ECO:0000313" key="3">
    <source>
        <dbReference type="Proteomes" id="UP001222027"/>
    </source>
</evidence>
<proteinExistence type="predicted"/>
<reference evidence="2 3" key="1">
    <citation type="submission" date="2022-12" db="EMBL/GenBank/DDBJ databases">
        <title>Chromosome-scale assembly of the Ensete ventricosum genome.</title>
        <authorList>
            <person name="Dussert Y."/>
            <person name="Stocks J."/>
            <person name="Wendawek A."/>
            <person name="Woldeyes F."/>
            <person name="Nichols R.A."/>
            <person name="Borrell J.S."/>
        </authorList>
    </citation>
    <scope>NUCLEOTIDE SEQUENCE [LARGE SCALE GENOMIC DNA]</scope>
    <source>
        <strain evidence="3">cv. Maze</strain>
        <tissue evidence="2">Seeds</tissue>
    </source>
</reference>
<dbReference type="AlphaFoldDB" id="A0AAV8Q9P0"/>
<feature type="region of interest" description="Disordered" evidence="1">
    <location>
        <begin position="1"/>
        <end position="21"/>
    </location>
</feature>
<name>A0AAV8Q9P0_ENSVE</name>
<keyword evidence="3" id="KW-1185">Reference proteome</keyword>
<gene>
    <name evidence="2" type="ORF">OPV22_026070</name>
</gene>